<accession>A0ACC0PX73</accession>
<reference evidence="1" key="1">
    <citation type="submission" date="2022-02" db="EMBL/GenBank/DDBJ databases">
        <title>Plant Genome Project.</title>
        <authorList>
            <person name="Zhang R.-G."/>
        </authorList>
    </citation>
    <scope>NUCLEOTIDE SEQUENCE</scope>
    <source>
        <strain evidence="1">AT1</strain>
    </source>
</reference>
<sequence length="51" mass="5531">MRPRRNQSAPWAHPVLTKCASGAVQACPWGASSTDPVRLRRNLSAPRAHAP</sequence>
<evidence type="ECO:0000313" key="2">
    <source>
        <dbReference type="Proteomes" id="UP001062846"/>
    </source>
</evidence>
<proteinExistence type="predicted"/>
<dbReference type="EMBL" id="CM046388">
    <property type="protein sequence ID" value="KAI8570191.1"/>
    <property type="molecule type" value="Genomic_DNA"/>
</dbReference>
<dbReference type="Proteomes" id="UP001062846">
    <property type="component" value="Chromosome 1"/>
</dbReference>
<comment type="caution">
    <text evidence="1">The sequence shown here is derived from an EMBL/GenBank/DDBJ whole genome shotgun (WGS) entry which is preliminary data.</text>
</comment>
<gene>
    <name evidence="1" type="ORF">RHMOL_Rhmol01G0014400</name>
</gene>
<organism evidence="1 2">
    <name type="scientific">Rhododendron molle</name>
    <name type="common">Chinese azalea</name>
    <name type="synonym">Azalea mollis</name>
    <dbReference type="NCBI Taxonomy" id="49168"/>
    <lineage>
        <taxon>Eukaryota</taxon>
        <taxon>Viridiplantae</taxon>
        <taxon>Streptophyta</taxon>
        <taxon>Embryophyta</taxon>
        <taxon>Tracheophyta</taxon>
        <taxon>Spermatophyta</taxon>
        <taxon>Magnoliopsida</taxon>
        <taxon>eudicotyledons</taxon>
        <taxon>Gunneridae</taxon>
        <taxon>Pentapetalae</taxon>
        <taxon>asterids</taxon>
        <taxon>Ericales</taxon>
        <taxon>Ericaceae</taxon>
        <taxon>Ericoideae</taxon>
        <taxon>Rhodoreae</taxon>
        <taxon>Rhododendron</taxon>
    </lineage>
</organism>
<name>A0ACC0PX73_RHOML</name>
<keyword evidence="2" id="KW-1185">Reference proteome</keyword>
<evidence type="ECO:0000313" key="1">
    <source>
        <dbReference type="EMBL" id="KAI8570191.1"/>
    </source>
</evidence>
<protein>
    <submittedName>
        <fullName evidence="1">Uncharacterized protein</fullName>
    </submittedName>
</protein>